<comment type="caution">
    <text evidence="2">The sequence shown here is derived from an EMBL/GenBank/DDBJ whole genome shotgun (WGS) entry which is preliminary data.</text>
</comment>
<dbReference type="Gene3D" id="3.30.200.20">
    <property type="entry name" value="Phosphorylase Kinase, domain 1"/>
    <property type="match status" value="1"/>
</dbReference>
<evidence type="ECO:0000313" key="2">
    <source>
        <dbReference type="EMBL" id="CAF1542958.1"/>
    </source>
</evidence>
<accession>A0A815WN57</accession>
<dbReference type="AlphaFoldDB" id="A0A815WN57"/>
<gene>
    <name evidence="3" type="ORF">JBS370_LOCUS43185</name>
    <name evidence="2" type="ORF">ZHD862_LOCUS39135</name>
</gene>
<protein>
    <submittedName>
        <fullName evidence="2">Uncharacterized protein</fullName>
    </submittedName>
</protein>
<evidence type="ECO:0000313" key="4">
    <source>
        <dbReference type="Proteomes" id="UP000663864"/>
    </source>
</evidence>
<reference evidence="2" key="1">
    <citation type="submission" date="2021-02" db="EMBL/GenBank/DDBJ databases">
        <authorList>
            <person name="Nowell W R."/>
        </authorList>
    </citation>
    <scope>NUCLEOTIDE SEQUENCE</scope>
</reference>
<dbReference type="Proteomes" id="UP000663836">
    <property type="component" value="Unassembled WGS sequence"/>
</dbReference>
<name>A0A815WN57_9BILA</name>
<dbReference type="EMBL" id="CAJNOT010014127">
    <property type="protein sequence ID" value="CAF1542958.1"/>
    <property type="molecule type" value="Genomic_DNA"/>
</dbReference>
<proteinExistence type="predicted"/>
<evidence type="ECO:0000313" key="3">
    <source>
        <dbReference type="EMBL" id="CAF4392199.1"/>
    </source>
</evidence>
<feature type="compositionally biased region" description="Polar residues" evidence="1">
    <location>
        <begin position="1"/>
        <end position="22"/>
    </location>
</feature>
<feature type="region of interest" description="Disordered" evidence="1">
    <location>
        <begin position="1"/>
        <end position="34"/>
    </location>
</feature>
<dbReference type="EMBL" id="CAJOBD010064129">
    <property type="protein sequence ID" value="CAF4392199.1"/>
    <property type="molecule type" value="Genomic_DNA"/>
</dbReference>
<feature type="non-terminal residue" evidence="2">
    <location>
        <position position="1"/>
    </location>
</feature>
<organism evidence="2 4">
    <name type="scientific">Rotaria sordida</name>
    <dbReference type="NCBI Taxonomy" id="392033"/>
    <lineage>
        <taxon>Eukaryota</taxon>
        <taxon>Metazoa</taxon>
        <taxon>Spiralia</taxon>
        <taxon>Gnathifera</taxon>
        <taxon>Rotifera</taxon>
        <taxon>Eurotatoria</taxon>
        <taxon>Bdelloidea</taxon>
        <taxon>Philodinida</taxon>
        <taxon>Philodinidae</taxon>
        <taxon>Rotaria</taxon>
    </lineage>
</organism>
<evidence type="ECO:0000256" key="1">
    <source>
        <dbReference type="SAM" id="MobiDB-lite"/>
    </source>
</evidence>
<dbReference type="Proteomes" id="UP000663864">
    <property type="component" value="Unassembled WGS sequence"/>
</dbReference>
<feature type="non-terminal residue" evidence="2">
    <location>
        <position position="62"/>
    </location>
</feature>
<sequence length="62" mass="6726">TNLPSEVDTSSANQAAATSIKHTTPPPSSFDDNSIKQKHYNTIDDFNFLKILGKGSFGKVML</sequence>